<accession>A0A7D5ZCR0</accession>
<dbReference type="AlphaFoldDB" id="A0A7D5ZCR0"/>
<evidence type="ECO:0000313" key="2">
    <source>
        <dbReference type="Proteomes" id="UP000510822"/>
    </source>
</evidence>
<keyword evidence="2" id="KW-1185">Reference proteome</keyword>
<proteinExistence type="predicted"/>
<dbReference type="RefSeq" id="WP_180307938.1">
    <property type="nucleotide sequence ID" value="NZ_CP058952.1"/>
</dbReference>
<dbReference type="EMBL" id="CP058952">
    <property type="protein sequence ID" value="QLI80804.1"/>
    <property type="molecule type" value="Genomic_DNA"/>
</dbReference>
<protein>
    <submittedName>
        <fullName evidence="1">P27 family phage terminase small subunit</fullName>
    </submittedName>
</protein>
<sequence length="275" mass="30778">MGQETQKAGGSKVEVRPPKFLESRRSRTIWKYLIDALDQAKMDYQSALMSLALLADKIDSWRDHADAVHVAGFRYDEDANGGSLESDESRAERRARVEVLRDLDQTGLTVLSVAQIRVIDRLSRQDDLFSPFELIGQLDQSSANLMPLPPPWTMRPKEKKIWKELLPLLEPSGFDFSTAGISLGLLCAAIADWQDCKDWISENKGKVFAEAKESGRTYEVSASYNRAKIAKQIRDLLKKNGMTVYSCAKNKAISKGKIVSPELAEILGFIGDRPD</sequence>
<organism evidence="1 2">
    <name type="scientific">Chitinibacter fontanus</name>
    <dbReference type="NCBI Taxonomy" id="1737446"/>
    <lineage>
        <taxon>Bacteria</taxon>
        <taxon>Pseudomonadati</taxon>
        <taxon>Pseudomonadota</taxon>
        <taxon>Betaproteobacteria</taxon>
        <taxon>Neisseriales</taxon>
        <taxon>Chitinibacteraceae</taxon>
        <taxon>Chitinibacter</taxon>
    </lineage>
</organism>
<gene>
    <name evidence="1" type="ORF">HZU75_04260</name>
</gene>
<evidence type="ECO:0000313" key="1">
    <source>
        <dbReference type="EMBL" id="QLI80804.1"/>
    </source>
</evidence>
<dbReference type="Proteomes" id="UP000510822">
    <property type="component" value="Chromosome"/>
</dbReference>
<reference evidence="1 2" key="1">
    <citation type="journal article" date="2016" name="Int. J. Syst. Evol. Microbiol.">
        <title>Chitinibacter fontanus sp. nov., isolated from a spring.</title>
        <authorList>
            <person name="Sheu S.Y."/>
            <person name="Li Y.S."/>
            <person name="Young C.C."/>
            <person name="Chen W.M."/>
        </authorList>
    </citation>
    <scope>NUCLEOTIDE SEQUENCE [LARGE SCALE GENOMIC DNA]</scope>
    <source>
        <strain evidence="1 2">STM-7</strain>
    </source>
</reference>
<name>A0A7D5ZCR0_9NEIS</name>
<dbReference type="KEGG" id="cfon:HZU75_04260"/>